<dbReference type="PROSITE" id="PS51915">
    <property type="entry name" value="ZAD"/>
    <property type="match status" value="1"/>
</dbReference>
<feature type="domain" description="C2H2-type" evidence="9">
    <location>
        <begin position="255"/>
        <end position="282"/>
    </location>
</feature>
<dbReference type="GO" id="GO:0045893">
    <property type="term" value="P:positive regulation of DNA-templated transcription"/>
    <property type="evidence" value="ECO:0007669"/>
    <property type="project" value="UniProtKB-ARBA"/>
</dbReference>
<dbReference type="SUPFAM" id="SSF57667">
    <property type="entry name" value="beta-beta-alpha zinc fingers"/>
    <property type="match status" value="3"/>
</dbReference>
<evidence type="ECO:0000256" key="6">
    <source>
        <dbReference type="ARBA" id="ARBA00023242"/>
    </source>
</evidence>
<dbReference type="PROSITE" id="PS00028">
    <property type="entry name" value="ZINC_FINGER_C2H2_1"/>
    <property type="match status" value="5"/>
</dbReference>
<dbReference type="Gene3D" id="3.40.1800.20">
    <property type="match status" value="1"/>
</dbReference>
<dbReference type="GO" id="GO:0000981">
    <property type="term" value="F:DNA-binding transcription factor activity, RNA polymerase II-specific"/>
    <property type="evidence" value="ECO:0007669"/>
    <property type="project" value="TreeGrafter"/>
</dbReference>
<dbReference type="FunFam" id="3.30.160.60:FF:000100">
    <property type="entry name" value="Zinc finger 45-like"/>
    <property type="match status" value="1"/>
</dbReference>
<feature type="domain" description="ZAD" evidence="10">
    <location>
        <begin position="3"/>
        <end position="79"/>
    </location>
</feature>
<dbReference type="GO" id="GO:0005694">
    <property type="term" value="C:chromosome"/>
    <property type="evidence" value="ECO:0007669"/>
    <property type="project" value="UniProtKB-ARBA"/>
</dbReference>
<evidence type="ECO:0000256" key="5">
    <source>
        <dbReference type="ARBA" id="ARBA00022833"/>
    </source>
</evidence>
<dbReference type="Gene3D" id="3.30.160.60">
    <property type="entry name" value="Classic Zinc Finger"/>
    <property type="match status" value="6"/>
</dbReference>
<dbReference type="Pfam" id="PF07776">
    <property type="entry name" value="zf-AD"/>
    <property type="match status" value="1"/>
</dbReference>
<dbReference type="InterPro" id="IPR012934">
    <property type="entry name" value="Znf_AD"/>
</dbReference>
<evidence type="ECO:0000313" key="11">
    <source>
        <dbReference type="EMBL" id="SPP81408.1"/>
    </source>
</evidence>
<accession>A0A3B0KCP2</accession>
<dbReference type="GO" id="GO:0000977">
    <property type="term" value="F:RNA polymerase II transcription regulatory region sequence-specific DNA binding"/>
    <property type="evidence" value="ECO:0007669"/>
    <property type="project" value="TreeGrafter"/>
</dbReference>
<dbReference type="PANTHER" id="PTHR14196:SF12">
    <property type="entry name" value="ZINC FINGER PROTEIN 208-LIKE"/>
    <property type="match status" value="1"/>
</dbReference>
<dbReference type="Pfam" id="PF00096">
    <property type="entry name" value="zf-C2H2"/>
    <property type="match status" value="5"/>
</dbReference>
<dbReference type="Proteomes" id="UP000268350">
    <property type="component" value="Unassembled WGS sequence"/>
</dbReference>
<feature type="domain" description="C2H2-type" evidence="9">
    <location>
        <begin position="283"/>
        <end position="310"/>
    </location>
</feature>
<keyword evidence="6" id="KW-0539">Nucleus</keyword>
<evidence type="ECO:0000259" key="9">
    <source>
        <dbReference type="PROSITE" id="PS50157"/>
    </source>
</evidence>
<reference evidence="12" key="1">
    <citation type="submission" date="2018-01" db="EMBL/GenBank/DDBJ databases">
        <authorList>
            <person name="Alioto T."/>
            <person name="Alioto T."/>
        </authorList>
    </citation>
    <scope>NUCLEOTIDE SEQUENCE [LARGE SCALE GENOMIC DNA]</scope>
</reference>
<dbReference type="SMART" id="SM00355">
    <property type="entry name" value="ZnF_C2H2"/>
    <property type="match status" value="6"/>
</dbReference>
<dbReference type="PROSITE" id="PS50157">
    <property type="entry name" value="ZINC_FINGER_C2H2_2"/>
    <property type="match status" value="6"/>
</dbReference>
<evidence type="ECO:0000256" key="2">
    <source>
        <dbReference type="ARBA" id="ARBA00022723"/>
    </source>
</evidence>
<feature type="domain" description="C2H2-type" evidence="9">
    <location>
        <begin position="311"/>
        <end position="339"/>
    </location>
</feature>
<dbReference type="EMBL" id="OUUW01000006">
    <property type="protein sequence ID" value="SPP81408.1"/>
    <property type="molecule type" value="Genomic_DNA"/>
</dbReference>
<dbReference type="AlphaFoldDB" id="A0A3B0KCP2"/>
<sequence>MEETCRVCMARSVAFTNIFDELQTLDTCIADMISECTGYAVRRGDLLSEKICLHCLEDAVSAFNLKKSCEQSHKQYFTLTVEDREEGICDNVKDVVWELSERENARSKCFGTAAKFHINFATESERQQRSFLGVSTASLHPHMNERTNSGDGPHQSELNEHTCIPTVEMPHKCPHCSKSFGRSDSLRIHVRSHTGERPYQCPHCYRSFNKEEPLQIHISTHNGERPFKCSLCSQSFHQKSHLREHSRLHTGERTHTCSYCPKSFTKKSKLDRHTLTHTDERPFRCAQCSKSFQEKSNLRVHFRSHTGERPYQCTHCPKKFRYKNNSYQRHLLSHTSNEKWAIPGLKITSVRSLENETIASTAYRNS</sequence>
<feature type="binding site" evidence="8">
    <location>
        <position position="52"/>
    </location>
    <ligand>
        <name>Zn(2+)</name>
        <dbReference type="ChEBI" id="CHEBI:29105"/>
    </ligand>
</feature>
<dbReference type="GO" id="GO:0008270">
    <property type="term" value="F:zinc ion binding"/>
    <property type="evidence" value="ECO:0007669"/>
    <property type="project" value="UniProtKB-UniRule"/>
</dbReference>
<feature type="binding site" evidence="8">
    <location>
        <position position="55"/>
    </location>
    <ligand>
        <name>Zn(2+)</name>
        <dbReference type="ChEBI" id="CHEBI:29105"/>
    </ligand>
</feature>
<evidence type="ECO:0000313" key="12">
    <source>
        <dbReference type="Proteomes" id="UP000268350"/>
    </source>
</evidence>
<dbReference type="InterPro" id="IPR013087">
    <property type="entry name" value="Znf_C2H2_type"/>
</dbReference>
<evidence type="ECO:0000256" key="8">
    <source>
        <dbReference type="PROSITE-ProRule" id="PRU01263"/>
    </source>
</evidence>
<feature type="binding site" evidence="8">
    <location>
        <position position="5"/>
    </location>
    <ligand>
        <name>Zn(2+)</name>
        <dbReference type="ChEBI" id="CHEBI:29105"/>
    </ligand>
</feature>
<protein>
    <submittedName>
        <fullName evidence="11">Blast:Zinc finger protein 782</fullName>
    </submittedName>
</protein>
<evidence type="ECO:0000256" key="4">
    <source>
        <dbReference type="ARBA" id="ARBA00022771"/>
    </source>
</evidence>
<keyword evidence="2 8" id="KW-0479">Metal-binding</keyword>
<keyword evidence="5 8" id="KW-0862">Zinc</keyword>
<organism evidence="11 12">
    <name type="scientific">Drosophila guanche</name>
    <name type="common">Fruit fly</name>
    <dbReference type="NCBI Taxonomy" id="7266"/>
    <lineage>
        <taxon>Eukaryota</taxon>
        <taxon>Metazoa</taxon>
        <taxon>Ecdysozoa</taxon>
        <taxon>Arthropoda</taxon>
        <taxon>Hexapoda</taxon>
        <taxon>Insecta</taxon>
        <taxon>Pterygota</taxon>
        <taxon>Neoptera</taxon>
        <taxon>Endopterygota</taxon>
        <taxon>Diptera</taxon>
        <taxon>Brachycera</taxon>
        <taxon>Muscomorpha</taxon>
        <taxon>Ephydroidea</taxon>
        <taxon>Drosophilidae</taxon>
        <taxon>Drosophila</taxon>
        <taxon>Sophophora</taxon>
    </lineage>
</organism>
<feature type="binding site" evidence="8">
    <location>
        <position position="8"/>
    </location>
    <ligand>
        <name>Zn(2+)</name>
        <dbReference type="ChEBI" id="CHEBI:29105"/>
    </ligand>
</feature>
<dbReference type="SMART" id="SM00868">
    <property type="entry name" value="zf-AD"/>
    <property type="match status" value="1"/>
</dbReference>
<dbReference type="FunFam" id="3.30.160.60:FF:000839">
    <property type="entry name" value="Zinc finger protein 691"/>
    <property type="match status" value="1"/>
</dbReference>
<dbReference type="OrthoDB" id="8895262at2759"/>
<dbReference type="FunFam" id="3.30.160.60:FF:001732">
    <property type="entry name" value="Zgc:162936"/>
    <property type="match status" value="1"/>
</dbReference>
<feature type="domain" description="C2H2-type" evidence="9">
    <location>
        <begin position="227"/>
        <end position="254"/>
    </location>
</feature>
<evidence type="ECO:0000256" key="1">
    <source>
        <dbReference type="ARBA" id="ARBA00004123"/>
    </source>
</evidence>
<dbReference type="GO" id="GO:0005634">
    <property type="term" value="C:nucleus"/>
    <property type="evidence" value="ECO:0007669"/>
    <property type="project" value="UniProtKB-SubCell"/>
</dbReference>
<feature type="domain" description="C2H2-type" evidence="9">
    <location>
        <begin position="171"/>
        <end position="198"/>
    </location>
</feature>
<name>A0A3B0KCP2_DROGU</name>
<dbReference type="STRING" id="7266.A0A3B0KCP2"/>
<dbReference type="PANTHER" id="PTHR14196">
    <property type="entry name" value="ODD-SKIPPED - RELATED"/>
    <property type="match status" value="1"/>
</dbReference>
<proteinExistence type="predicted"/>
<gene>
    <name evidence="11" type="ORF">DGUA_6G013032</name>
</gene>
<dbReference type="SUPFAM" id="SSF57716">
    <property type="entry name" value="Glucocorticoid receptor-like (DNA-binding domain)"/>
    <property type="match status" value="1"/>
</dbReference>
<evidence type="ECO:0000256" key="3">
    <source>
        <dbReference type="ARBA" id="ARBA00022737"/>
    </source>
</evidence>
<dbReference type="FunFam" id="3.30.160.60:FF:001182">
    <property type="entry name" value="Zinc finger, C2H2 type"/>
    <property type="match status" value="1"/>
</dbReference>
<keyword evidence="3" id="KW-0677">Repeat</keyword>
<keyword evidence="12" id="KW-1185">Reference proteome</keyword>
<evidence type="ECO:0000259" key="10">
    <source>
        <dbReference type="PROSITE" id="PS51915"/>
    </source>
</evidence>
<dbReference type="GO" id="GO:0009653">
    <property type="term" value="P:anatomical structure morphogenesis"/>
    <property type="evidence" value="ECO:0007669"/>
    <property type="project" value="UniProtKB-ARBA"/>
</dbReference>
<dbReference type="FunFam" id="3.30.160.60:FF:002343">
    <property type="entry name" value="Zinc finger protein 33A"/>
    <property type="match status" value="1"/>
</dbReference>
<keyword evidence="4 7" id="KW-0863">Zinc-finger</keyword>
<dbReference type="OMA" id="IYCQKAF"/>
<feature type="domain" description="C2H2-type" evidence="9">
    <location>
        <begin position="199"/>
        <end position="226"/>
    </location>
</feature>
<dbReference type="InterPro" id="IPR036236">
    <property type="entry name" value="Znf_C2H2_sf"/>
</dbReference>
<evidence type="ECO:0000256" key="7">
    <source>
        <dbReference type="PROSITE-ProRule" id="PRU00042"/>
    </source>
</evidence>
<dbReference type="InterPro" id="IPR050717">
    <property type="entry name" value="C2H2-ZF_Transcription_Reg"/>
</dbReference>
<comment type="subcellular location">
    <subcellularLocation>
        <location evidence="1">Nucleus</location>
    </subcellularLocation>
</comment>